<dbReference type="EMBL" id="WKKH01000028">
    <property type="protein sequence ID" value="MRX77634.1"/>
    <property type="molecule type" value="Genomic_DNA"/>
</dbReference>
<evidence type="ECO:0000313" key="2">
    <source>
        <dbReference type="EMBL" id="MRX77634.1"/>
    </source>
</evidence>
<sequence>MKISTDNDHTLESFPKPIRWANDMEHIYTGHQLKTLDSLLENFQNRSKIQLKLITIDSIYLSKYDFKGVLNQVAGKWHLLKQADYEDLTNRNQYFGIVILISKWDKRIKVFSSSSYYGIGEILSETDANNIVADEMFQLFEEQNYYQATLNGLSALMDKINQNLAVKEKK</sequence>
<feature type="domain" description="TPM" evidence="1">
    <location>
        <begin position="22"/>
        <end position="158"/>
    </location>
</feature>
<organism evidence="2 3">
    <name type="scientific">Pedobacter petrophilus</name>
    <dbReference type="NCBI Taxonomy" id="1908241"/>
    <lineage>
        <taxon>Bacteria</taxon>
        <taxon>Pseudomonadati</taxon>
        <taxon>Bacteroidota</taxon>
        <taxon>Sphingobacteriia</taxon>
        <taxon>Sphingobacteriales</taxon>
        <taxon>Sphingobacteriaceae</taxon>
        <taxon>Pedobacter</taxon>
    </lineage>
</organism>
<comment type="caution">
    <text evidence="2">The sequence shown here is derived from an EMBL/GenBank/DDBJ whole genome shotgun (WGS) entry which is preliminary data.</text>
</comment>
<proteinExistence type="predicted"/>
<evidence type="ECO:0000259" key="1">
    <source>
        <dbReference type="Pfam" id="PF04536"/>
    </source>
</evidence>
<name>A0A7K0G2N4_9SPHI</name>
<reference evidence="2 3" key="1">
    <citation type="submission" date="2019-11" db="EMBL/GenBank/DDBJ databases">
        <title>Pedobacter petrophilus genome.</title>
        <authorList>
            <person name="Feldbauer M.J."/>
            <person name="Newman J.D."/>
        </authorList>
    </citation>
    <scope>NUCLEOTIDE SEQUENCE [LARGE SCALE GENOMIC DNA]</scope>
    <source>
        <strain evidence="2 3">LMG 29686</strain>
    </source>
</reference>
<keyword evidence="3" id="KW-1185">Reference proteome</keyword>
<evidence type="ECO:0000313" key="3">
    <source>
        <dbReference type="Proteomes" id="UP000487757"/>
    </source>
</evidence>
<dbReference type="Pfam" id="PF04536">
    <property type="entry name" value="TPM_phosphatase"/>
    <property type="match status" value="1"/>
</dbReference>
<dbReference type="Proteomes" id="UP000487757">
    <property type="component" value="Unassembled WGS sequence"/>
</dbReference>
<gene>
    <name evidence="2" type="ORF">GJU39_16215</name>
</gene>
<dbReference type="Gene3D" id="3.10.310.50">
    <property type="match status" value="1"/>
</dbReference>
<protein>
    <recommendedName>
        <fullName evidence="1">TPM domain-containing protein</fullName>
    </recommendedName>
</protein>
<dbReference type="OrthoDB" id="9810918at2"/>
<dbReference type="InterPro" id="IPR007621">
    <property type="entry name" value="TPM_dom"/>
</dbReference>
<dbReference type="RefSeq" id="WP_154282031.1">
    <property type="nucleotide sequence ID" value="NZ_JBHUJQ010000001.1"/>
</dbReference>
<accession>A0A7K0G2N4</accession>
<dbReference type="AlphaFoldDB" id="A0A7K0G2N4"/>